<accession>A0A0P9PMK2</accession>
<dbReference type="Pfam" id="PF08980">
    <property type="entry name" value="DUF1883"/>
    <property type="match status" value="1"/>
</dbReference>
<evidence type="ECO:0000259" key="1">
    <source>
        <dbReference type="Pfam" id="PF08980"/>
    </source>
</evidence>
<gene>
    <name evidence="2" type="ORF">ALO70_05418</name>
</gene>
<dbReference type="EMBL" id="LJQI01000436">
    <property type="protein sequence ID" value="KPX19349.1"/>
    <property type="molecule type" value="Genomic_DNA"/>
</dbReference>
<dbReference type="InterPro" id="IPR036488">
    <property type="entry name" value="DUF1883-like_sf"/>
</dbReference>
<sequence length="135" mass="15224">MCQKHGKLVSTDVKLRASHAIVLIFQKNPHSEPVMKFVHQREHLNEDDLVVIECSQTCNIRLMNDANFRSFKNGGRHTYHGGAFDTFPAKIAAPSTGFWNITIDTAGRKIDTNAGRKPPFTHKIKIVRRSTSRLG</sequence>
<dbReference type="Proteomes" id="UP000050490">
    <property type="component" value="Unassembled WGS sequence"/>
</dbReference>
<name>A0A0P9PMK2_PSEA0</name>
<protein>
    <recommendedName>
        <fullName evidence="1">DUF1883 domain-containing protein</fullName>
    </recommendedName>
</protein>
<feature type="domain" description="DUF1883" evidence="1">
    <location>
        <begin position="35"/>
        <end position="118"/>
    </location>
</feature>
<organism evidence="2 3">
    <name type="scientific">Pseudomonas amygdali pv. eriobotryae</name>
    <dbReference type="NCBI Taxonomy" id="129137"/>
    <lineage>
        <taxon>Bacteria</taxon>
        <taxon>Pseudomonadati</taxon>
        <taxon>Pseudomonadota</taxon>
        <taxon>Gammaproteobacteria</taxon>
        <taxon>Pseudomonadales</taxon>
        <taxon>Pseudomonadaceae</taxon>
        <taxon>Pseudomonas</taxon>
        <taxon>Pseudomonas amygdali</taxon>
    </lineage>
</organism>
<comment type="caution">
    <text evidence="2">The sequence shown here is derived from an EMBL/GenBank/DDBJ whole genome shotgun (WGS) entry which is preliminary data.</text>
</comment>
<reference evidence="2 3" key="1">
    <citation type="submission" date="2015-09" db="EMBL/GenBank/DDBJ databases">
        <title>Genome announcement of multiple Pseudomonas syringae strains.</title>
        <authorList>
            <person name="Thakur S."/>
            <person name="Wang P.W."/>
            <person name="Gong Y."/>
            <person name="Weir B.S."/>
            <person name="Guttman D.S."/>
        </authorList>
    </citation>
    <scope>NUCLEOTIDE SEQUENCE [LARGE SCALE GENOMIC DNA]</scope>
    <source>
        <strain evidence="2 3">ICMP4455</strain>
    </source>
</reference>
<dbReference type="InterPro" id="IPR015073">
    <property type="entry name" value="DUF1883"/>
</dbReference>
<dbReference type="PATRIC" id="fig|129137.4.peg.4840"/>
<dbReference type="AlphaFoldDB" id="A0A0P9PMK2"/>
<evidence type="ECO:0000313" key="3">
    <source>
        <dbReference type="Proteomes" id="UP000050490"/>
    </source>
</evidence>
<dbReference type="SUPFAM" id="SSF141099">
    <property type="entry name" value="Atu1913-like"/>
    <property type="match status" value="1"/>
</dbReference>
<evidence type="ECO:0000313" key="2">
    <source>
        <dbReference type="EMBL" id="KPX19349.1"/>
    </source>
</evidence>
<dbReference type="Gene3D" id="4.10.1210.10">
    <property type="entry name" value="Atu1913-like"/>
    <property type="match status" value="1"/>
</dbReference>
<proteinExistence type="predicted"/>